<dbReference type="PANTHER" id="PTHR30413:SF8">
    <property type="entry name" value="TRANSPORT PERMEASE PROTEIN"/>
    <property type="match status" value="1"/>
</dbReference>
<dbReference type="GO" id="GO:0015920">
    <property type="term" value="P:lipopolysaccharide transport"/>
    <property type="evidence" value="ECO:0007669"/>
    <property type="project" value="TreeGrafter"/>
</dbReference>
<evidence type="ECO:0000256" key="8">
    <source>
        <dbReference type="SAM" id="Phobius"/>
    </source>
</evidence>
<evidence type="ECO:0000313" key="11">
    <source>
        <dbReference type="Proteomes" id="UP000230093"/>
    </source>
</evidence>
<reference evidence="11" key="1">
    <citation type="submission" date="2017-09" db="EMBL/GenBank/DDBJ databases">
        <title>Depth-based differentiation of microbial function through sediment-hosted aquifers and enrichment of novel symbionts in the deep terrestrial subsurface.</title>
        <authorList>
            <person name="Probst A.J."/>
            <person name="Ladd B."/>
            <person name="Jarett J.K."/>
            <person name="Geller-Mcgrath D.E."/>
            <person name="Sieber C.M.K."/>
            <person name="Emerson J.B."/>
            <person name="Anantharaman K."/>
            <person name="Thomas B.C."/>
            <person name="Malmstrom R."/>
            <person name="Stieglmeier M."/>
            <person name="Klingl A."/>
            <person name="Woyke T."/>
            <person name="Ryan C.M."/>
            <person name="Banfield J.F."/>
        </authorList>
    </citation>
    <scope>NUCLEOTIDE SEQUENCE [LARGE SCALE GENOMIC DNA]</scope>
</reference>
<keyword evidence="4" id="KW-1003">Cell membrane</keyword>
<keyword evidence="7 8" id="KW-0472">Membrane</keyword>
<evidence type="ECO:0000256" key="3">
    <source>
        <dbReference type="ARBA" id="ARBA00022448"/>
    </source>
</evidence>
<evidence type="ECO:0000313" key="10">
    <source>
        <dbReference type="EMBL" id="PIS09351.1"/>
    </source>
</evidence>
<evidence type="ECO:0000256" key="7">
    <source>
        <dbReference type="ARBA" id="ARBA00023136"/>
    </source>
</evidence>
<feature type="transmembrane region" description="Helical" evidence="8">
    <location>
        <begin position="199"/>
        <end position="217"/>
    </location>
</feature>
<dbReference type="Pfam" id="PF01061">
    <property type="entry name" value="ABC2_membrane"/>
    <property type="match status" value="1"/>
</dbReference>
<feature type="domain" description="ABC-2 type transporter transmembrane" evidence="9">
    <location>
        <begin position="37"/>
        <end position="242"/>
    </location>
</feature>
<evidence type="ECO:0000256" key="6">
    <source>
        <dbReference type="ARBA" id="ARBA00022989"/>
    </source>
</evidence>
<proteinExistence type="inferred from homology"/>
<comment type="subcellular location">
    <subcellularLocation>
        <location evidence="1">Cell inner membrane</location>
        <topology evidence="1">Multi-pass membrane protein</topology>
    </subcellularLocation>
</comment>
<feature type="transmembrane region" description="Helical" evidence="8">
    <location>
        <begin position="54"/>
        <end position="77"/>
    </location>
</feature>
<sequence>MIENKVINTYSPNNLYRQGLLKIFKKMVVNIIDSRELIWQLFIRDFKARYKQSLLGWIWVFLMPIVTMGTFLLLNISGIIKIGDIPVPYPIFGLLGFSIWQIFSNGWLVLTSSIDSAGTLVSQISFPKEALIVAAISEVVVDFLIRLVLVLVVYLIYGLSPSFSFFLLPFFLLPIFLLTLGLGFVTSILAVVIRDIKNFINVGMSFFLFLMPIMYTIPEKGFLAKVNHYNPIFFLVSAPRDIIISGKIEFPIEFLLSSILALIVFIFGWLFFYISQPKITERI</sequence>
<keyword evidence="6 8" id="KW-1133">Transmembrane helix</keyword>
<gene>
    <name evidence="10" type="ORF">COT75_01595</name>
</gene>
<dbReference type="InterPro" id="IPR013525">
    <property type="entry name" value="ABC2_TM"/>
</dbReference>
<evidence type="ECO:0000256" key="4">
    <source>
        <dbReference type="ARBA" id="ARBA00022475"/>
    </source>
</evidence>
<keyword evidence="3" id="KW-0813">Transport</keyword>
<feature type="transmembrane region" description="Helical" evidence="8">
    <location>
        <begin position="89"/>
        <end position="110"/>
    </location>
</feature>
<feature type="transmembrane region" description="Helical" evidence="8">
    <location>
        <begin position="131"/>
        <end position="157"/>
    </location>
</feature>
<dbReference type="AlphaFoldDB" id="A0A2H0W9L7"/>
<dbReference type="GO" id="GO:0005886">
    <property type="term" value="C:plasma membrane"/>
    <property type="evidence" value="ECO:0007669"/>
    <property type="project" value="UniProtKB-SubCell"/>
</dbReference>
<dbReference type="PANTHER" id="PTHR30413">
    <property type="entry name" value="INNER MEMBRANE TRANSPORT PERMEASE"/>
    <property type="match status" value="1"/>
</dbReference>
<evidence type="ECO:0000256" key="5">
    <source>
        <dbReference type="ARBA" id="ARBA00022692"/>
    </source>
</evidence>
<dbReference type="Proteomes" id="UP000230093">
    <property type="component" value="Unassembled WGS sequence"/>
</dbReference>
<organism evidence="10 11">
    <name type="scientific">Candidatus Beckwithbacteria bacterium CG10_big_fil_rev_8_21_14_0_10_34_10</name>
    <dbReference type="NCBI Taxonomy" id="1974495"/>
    <lineage>
        <taxon>Bacteria</taxon>
        <taxon>Candidatus Beckwithiibacteriota</taxon>
    </lineage>
</organism>
<feature type="transmembrane region" description="Helical" evidence="8">
    <location>
        <begin position="254"/>
        <end position="274"/>
    </location>
</feature>
<dbReference type="GO" id="GO:0140359">
    <property type="term" value="F:ABC-type transporter activity"/>
    <property type="evidence" value="ECO:0007669"/>
    <property type="project" value="InterPro"/>
</dbReference>
<dbReference type="EMBL" id="PEZT01000010">
    <property type="protein sequence ID" value="PIS09351.1"/>
    <property type="molecule type" value="Genomic_DNA"/>
</dbReference>
<evidence type="ECO:0000256" key="1">
    <source>
        <dbReference type="ARBA" id="ARBA00004429"/>
    </source>
</evidence>
<feature type="transmembrane region" description="Helical" evidence="8">
    <location>
        <begin position="163"/>
        <end position="192"/>
    </location>
</feature>
<name>A0A2H0W9L7_9BACT</name>
<comment type="caution">
    <text evidence="10">The sequence shown here is derived from an EMBL/GenBank/DDBJ whole genome shotgun (WGS) entry which is preliminary data.</text>
</comment>
<protein>
    <recommendedName>
        <fullName evidence="9">ABC-2 type transporter transmembrane domain-containing protein</fullName>
    </recommendedName>
</protein>
<comment type="similarity">
    <text evidence="2">Belongs to the ABC-2 integral membrane protein family.</text>
</comment>
<keyword evidence="5 8" id="KW-0812">Transmembrane</keyword>
<accession>A0A2H0W9L7</accession>
<evidence type="ECO:0000259" key="9">
    <source>
        <dbReference type="Pfam" id="PF01061"/>
    </source>
</evidence>
<evidence type="ECO:0000256" key="2">
    <source>
        <dbReference type="ARBA" id="ARBA00007783"/>
    </source>
</evidence>